<dbReference type="AlphaFoldDB" id="A0A7Z0D1G9"/>
<protein>
    <submittedName>
        <fullName evidence="1">Uncharacterized protein</fullName>
    </submittedName>
</protein>
<dbReference type="EMBL" id="JACBZP010000001">
    <property type="protein sequence ID" value="NYI66070.1"/>
    <property type="molecule type" value="Genomic_DNA"/>
</dbReference>
<organism evidence="1 2">
    <name type="scientific">Spelaeicoccus albus</name>
    <dbReference type="NCBI Taxonomy" id="1280376"/>
    <lineage>
        <taxon>Bacteria</taxon>
        <taxon>Bacillati</taxon>
        <taxon>Actinomycetota</taxon>
        <taxon>Actinomycetes</taxon>
        <taxon>Micrococcales</taxon>
        <taxon>Brevibacteriaceae</taxon>
        <taxon>Spelaeicoccus</taxon>
    </lineage>
</organism>
<dbReference type="RefSeq" id="WP_179425180.1">
    <property type="nucleotide sequence ID" value="NZ_JACBZP010000001.1"/>
</dbReference>
<accession>A0A7Z0D1G9</accession>
<gene>
    <name evidence="1" type="ORF">BJY26_000376</name>
</gene>
<evidence type="ECO:0000313" key="1">
    <source>
        <dbReference type="EMBL" id="NYI66070.1"/>
    </source>
</evidence>
<dbReference type="Proteomes" id="UP000539111">
    <property type="component" value="Unassembled WGS sequence"/>
</dbReference>
<name>A0A7Z0D1G9_9MICO</name>
<evidence type="ECO:0000313" key="2">
    <source>
        <dbReference type="Proteomes" id="UP000539111"/>
    </source>
</evidence>
<comment type="caution">
    <text evidence="1">The sequence shown here is derived from an EMBL/GenBank/DDBJ whole genome shotgun (WGS) entry which is preliminary data.</text>
</comment>
<proteinExistence type="predicted"/>
<reference evidence="1 2" key="1">
    <citation type="submission" date="2020-07" db="EMBL/GenBank/DDBJ databases">
        <title>Sequencing the genomes of 1000 actinobacteria strains.</title>
        <authorList>
            <person name="Klenk H.-P."/>
        </authorList>
    </citation>
    <scope>NUCLEOTIDE SEQUENCE [LARGE SCALE GENOMIC DNA]</scope>
    <source>
        <strain evidence="1 2">DSM 26341</strain>
    </source>
</reference>
<keyword evidence="2" id="KW-1185">Reference proteome</keyword>
<sequence>MTRTIIRKTEVPRASTRDAYARYFRDLTAEYLARSQRLERRLLTGGTSKNSPDMIVLEKPTWELDDVCCFTNITQGELQQVLPPLFDAFRRLNRARFAAMSARHVKRSERLELAALGVDIMIAGLLERLHPERADYENVAEEIIDSWLEPMFGPCRWSEFDHFGHRCRKPVDWTHADMGGGHSVRSARWDQ</sequence>